<evidence type="ECO:0000313" key="9">
    <source>
        <dbReference type="EMBL" id="VEH04606.1"/>
    </source>
</evidence>
<dbReference type="GO" id="GO:0032267">
    <property type="term" value="F:tRNA(Ile)-lysidine synthase activity"/>
    <property type="evidence" value="ECO:0007669"/>
    <property type="project" value="UniProtKB-EC"/>
</dbReference>
<dbReference type="RefSeq" id="WP_046438864.1">
    <property type="nucleotide sequence ID" value="NZ_CP011312.1"/>
</dbReference>
<dbReference type="GO" id="GO:0005524">
    <property type="term" value="F:ATP binding"/>
    <property type="evidence" value="ECO:0007669"/>
    <property type="project" value="UniProtKB-UniRule"/>
</dbReference>
<keyword evidence="1 6" id="KW-0436">Ligase</keyword>
<dbReference type="InterPro" id="IPR012094">
    <property type="entry name" value="tRNA_Ile_lys_synt"/>
</dbReference>
<dbReference type="NCBIfam" id="TIGR02432">
    <property type="entry name" value="lysidine_TilS_N"/>
    <property type="match status" value="1"/>
</dbReference>
<dbReference type="AlphaFoldDB" id="A0A0F6QZI1"/>
<dbReference type="HAMAP" id="MF_01161">
    <property type="entry name" value="tRNA_Ile_lys_synt"/>
    <property type="match status" value="1"/>
</dbReference>
<keyword evidence="4 6" id="KW-0067">ATP-binding</keyword>
<evidence type="ECO:0000313" key="10">
    <source>
        <dbReference type="Proteomes" id="UP000033457"/>
    </source>
</evidence>
<evidence type="ECO:0000256" key="3">
    <source>
        <dbReference type="ARBA" id="ARBA00022741"/>
    </source>
</evidence>
<reference evidence="9 11" key="2">
    <citation type="submission" date="2018-12" db="EMBL/GenBank/DDBJ databases">
        <authorList>
            <consortium name="Pathogen Informatics"/>
        </authorList>
    </citation>
    <scope>NUCLEOTIDE SEQUENCE [LARGE SCALE GENOMIC DNA]</scope>
    <source>
        <strain evidence="9 11">NCTC949</strain>
    </source>
</reference>
<sequence length="301" mass="32909">MNSQPPSTIFWPRHSPHFLAVRRAVRRFDGPAVVGLSGGADSLALVAAAKAEDKEITAVVVDHGLQQGSADVGSFAVEQVRCLGVSAQLTRVHVAPGNVEAEARKARYEALLAWGLPVWVAHTMDDQAETYLLNSLRGRGVGMAETNRVVRPLLGVRRIDTVGACKELGLAYWSDPMNVDKRFQRVRLRREVIPLLNQIKGFDVVPALAQAAEHGVLLESAFAVEASDMSVEKLQQLSPAELRMVIVRFLQGYSVTVDRAKLVAIENLVHHWHGQGGVAIGRRLEVVRKNGTLFVTPGERL</sequence>
<comment type="function">
    <text evidence="6">Ligates lysine onto the cytidine present at position 34 of the AUA codon-specific tRNA(Ile) that contains the anticodon CAU, in an ATP-dependent manner. Cytidine is converted to lysidine, thus changing the amino acid specificity of the tRNA from methionine to isoleucine.</text>
</comment>
<keyword evidence="6" id="KW-0963">Cytoplasm</keyword>
<evidence type="ECO:0000313" key="8">
    <source>
        <dbReference type="EMBL" id="AKE40735.1"/>
    </source>
</evidence>
<protein>
    <recommendedName>
        <fullName evidence="6">tRNA(Ile)-lysidine synthase</fullName>
        <ecNumber evidence="6">6.3.4.19</ecNumber>
    </recommendedName>
    <alternativeName>
        <fullName evidence="6">tRNA(Ile)-2-lysyl-cytidine synthase</fullName>
    </alternativeName>
    <alternativeName>
        <fullName evidence="6">tRNA(Ile)-lysidine synthetase</fullName>
    </alternativeName>
</protein>
<reference evidence="8 10" key="1">
    <citation type="journal article" date="2015" name="Genome Announc.">
        <title>Complete Genome Sequence of Corynebacterium kutscheri DSM 20755, a Corynebacterial Type Strain with Remarkably Low G+C Content of Chromosomal DNA.</title>
        <authorList>
            <person name="Ruckert C."/>
            <person name="Albersmeier A."/>
            <person name="Winkler A."/>
            <person name="Tauch A."/>
        </authorList>
    </citation>
    <scope>NUCLEOTIDE SEQUENCE [LARGE SCALE GENOMIC DNA]</scope>
    <source>
        <strain evidence="8 10">DSM 20755</strain>
    </source>
</reference>
<dbReference type="STRING" id="35755.UL82_02550"/>
<dbReference type="CDD" id="cd01992">
    <property type="entry name" value="TilS_N"/>
    <property type="match status" value="1"/>
</dbReference>
<comment type="catalytic activity">
    <reaction evidence="5 6">
        <text>cytidine(34) in tRNA(Ile2) + L-lysine + ATP = lysidine(34) in tRNA(Ile2) + AMP + diphosphate + H(+)</text>
        <dbReference type="Rhea" id="RHEA:43744"/>
        <dbReference type="Rhea" id="RHEA-COMP:10625"/>
        <dbReference type="Rhea" id="RHEA-COMP:10670"/>
        <dbReference type="ChEBI" id="CHEBI:15378"/>
        <dbReference type="ChEBI" id="CHEBI:30616"/>
        <dbReference type="ChEBI" id="CHEBI:32551"/>
        <dbReference type="ChEBI" id="CHEBI:33019"/>
        <dbReference type="ChEBI" id="CHEBI:82748"/>
        <dbReference type="ChEBI" id="CHEBI:83665"/>
        <dbReference type="ChEBI" id="CHEBI:456215"/>
        <dbReference type="EC" id="6.3.4.19"/>
    </reaction>
</comment>
<comment type="subcellular location">
    <subcellularLocation>
        <location evidence="6">Cytoplasm</location>
    </subcellularLocation>
</comment>
<dbReference type="OrthoDB" id="5244702at2"/>
<feature type="binding site" evidence="6">
    <location>
        <begin position="37"/>
        <end position="42"/>
    </location>
    <ligand>
        <name>ATP</name>
        <dbReference type="ChEBI" id="CHEBI:30616"/>
    </ligand>
</feature>
<dbReference type="Pfam" id="PF01171">
    <property type="entry name" value="ATP_bind_3"/>
    <property type="match status" value="1"/>
</dbReference>
<dbReference type="InterPro" id="IPR012795">
    <property type="entry name" value="tRNA_Ile_lys_synt_N"/>
</dbReference>
<dbReference type="InterPro" id="IPR011063">
    <property type="entry name" value="TilS/TtcA_N"/>
</dbReference>
<name>A0A0F6QZI1_9CORY</name>
<keyword evidence="3 6" id="KW-0547">Nucleotide-binding</keyword>
<dbReference type="PANTHER" id="PTHR43033:SF1">
    <property type="entry name" value="TRNA(ILE)-LYSIDINE SYNTHASE-RELATED"/>
    <property type="match status" value="1"/>
</dbReference>
<evidence type="ECO:0000256" key="1">
    <source>
        <dbReference type="ARBA" id="ARBA00022598"/>
    </source>
</evidence>
<evidence type="ECO:0000313" key="11">
    <source>
        <dbReference type="Proteomes" id="UP000271380"/>
    </source>
</evidence>
<evidence type="ECO:0000256" key="4">
    <source>
        <dbReference type="ARBA" id="ARBA00022840"/>
    </source>
</evidence>
<dbReference type="Gene3D" id="3.40.50.620">
    <property type="entry name" value="HUPs"/>
    <property type="match status" value="1"/>
</dbReference>
<comment type="domain">
    <text evidence="6">The N-terminal region contains the highly conserved SGGXDS motif, predicted to be a P-loop motif involved in ATP binding.</text>
</comment>
<dbReference type="EMBL" id="LR134377">
    <property type="protein sequence ID" value="VEH04606.1"/>
    <property type="molecule type" value="Genomic_DNA"/>
</dbReference>
<dbReference type="PANTHER" id="PTHR43033">
    <property type="entry name" value="TRNA(ILE)-LYSIDINE SYNTHASE-RELATED"/>
    <property type="match status" value="1"/>
</dbReference>
<evidence type="ECO:0000256" key="5">
    <source>
        <dbReference type="ARBA" id="ARBA00048539"/>
    </source>
</evidence>
<dbReference type="InterPro" id="IPR014729">
    <property type="entry name" value="Rossmann-like_a/b/a_fold"/>
</dbReference>
<comment type="similarity">
    <text evidence="6">Belongs to the tRNA(Ile)-lysidine synthase family.</text>
</comment>
<organism evidence="8 10">
    <name type="scientific">Corynebacterium kutscheri</name>
    <dbReference type="NCBI Taxonomy" id="35755"/>
    <lineage>
        <taxon>Bacteria</taxon>
        <taxon>Bacillati</taxon>
        <taxon>Actinomycetota</taxon>
        <taxon>Actinomycetes</taxon>
        <taxon>Mycobacteriales</taxon>
        <taxon>Corynebacteriaceae</taxon>
        <taxon>Corynebacterium</taxon>
    </lineage>
</organism>
<evidence type="ECO:0000256" key="6">
    <source>
        <dbReference type="HAMAP-Rule" id="MF_01161"/>
    </source>
</evidence>
<dbReference type="EMBL" id="CP011312">
    <property type="protein sequence ID" value="AKE40735.1"/>
    <property type="molecule type" value="Genomic_DNA"/>
</dbReference>
<gene>
    <name evidence="6 8" type="primary">tilS</name>
    <name evidence="9" type="synonym">mesJ</name>
    <name evidence="9" type="ORF">NCTC949_00181</name>
    <name evidence="8" type="ORF">UL82_02550</name>
</gene>
<keyword evidence="10" id="KW-1185">Reference proteome</keyword>
<dbReference type="GO" id="GO:0005737">
    <property type="term" value="C:cytoplasm"/>
    <property type="evidence" value="ECO:0007669"/>
    <property type="project" value="UniProtKB-SubCell"/>
</dbReference>
<dbReference type="GO" id="GO:0006400">
    <property type="term" value="P:tRNA modification"/>
    <property type="evidence" value="ECO:0007669"/>
    <property type="project" value="UniProtKB-UniRule"/>
</dbReference>
<dbReference type="Proteomes" id="UP000271380">
    <property type="component" value="Chromosome"/>
</dbReference>
<dbReference type="KEGG" id="cku:UL82_02550"/>
<dbReference type="HOGENOM" id="CLU_018869_1_1_11"/>
<keyword evidence="2 6" id="KW-0819">tRNA processing</keyword>
<evidence type="ECO:0000256" key="2">
    <source>
        <dbReference type="ARBA" id="ARBA00022694"/>
    </source>
</evidence>
<proteinExistence type="inferred from homology"/>
<dbReference type="EC" id="6.3.4.19" evidence="6"/>
<accession>A0A0F6QZI1</accession>
<dbReference type="Proteomes" id="UP000033457">
    <property type="component" value="Chromosome"/>
</dbReference>
<dbReference type="SUPFAM" id="SSF52402">
    <property type="entry name" value="Adenine nucleotide alpha hydrolases-like"/>
    <property type="match status" value="1"/>
</dbReference>
<evidence type="ECO:0000259" key="7">
    <source>
        <dbReference type="Pfam" id="PF01171"/>
    </source>
</evidence>
<feature type="domain" description="tRNA(Ile)-lysidine/2-thiocytidine synthase N-terminal" evidence="7">
    <location>
        <begin position="33"/>
        <end position="191"/>
    </location>
</feature>